<dbReference type="EMBL" id="WNKQ01000001">
    <property type="protein sequence ID" value="KAF5854430.1"/>
    <property type="molecule type" value="Genomic_DNA"/>
</dbReference>
<proteinExistence type="predicted"/>
<dbReference type="AlphaFoldDB" id="A0A8H6E198"/>
<dbReference type="Proteomes" id="UP000624244">
    <property type="component" value="Unassembled WGS sequence"/>
</dbReference>
<sequence>MGGLVQMLKRPFSNPLKKRRKLPRSTTESPCLNYEQKVGVIGIDPEKLVKKLELKFPCGFDVHVGRNLERGVVEMMHNTYIIQGCEPLTSVRLCLNLRGHNHAD</sequence>
<protein>
    <submittedName>
        <fullName evidence="1">Uncharacterized protein</fullName>
    </submittedName>
</protein>
<evidence type="ECO:0000313" key="2">
    <source>
        <dbReference type="Proteomes" id="UP000624244"/>
    </source>
</evidence>
<reference evidence="1" key="1">
    <citation type="submission" date="2019-11" db="EMBL/GenBank/DDBJ databases">
        <title>Bipolaris sorokiniana Genome sequencing.</title>
        <authorList>
            <person name="Wang H."/>
        </authorList>
    </citation>
    <scope>NUCLEOTIDE SEQUENCE</scope>
</reference>
<evidence type="ECO:0000313" key="1">
    <source>
        <dbReference type="EMBL" id="KAF5854430.1"/>
    </source>
</evidence>
<accession>A0A8H6E198</accession>
<gene>
    <name evidence="1" type="ORF">GGP41_007140</name>
</gene>
<name>A0A8H6E198_COCSA</name>
<comment type="caution">
    <text evidence="1">The sequence shown here is derived from an EMBL/GenBank/DDBJ whole genome shotgun (WGS) entry which is preliminary data.</text>
</comment>
<organism evidence="1 2">
    <name type="scientific">Cochliobolus sativus</name>
    <name type="common">Common root rot and spot blotch fungus</name>
    <name type="synonym">Bipolaris sorokiniana</name>
    <dbReference type="NCBI Taxonomy" id="45130"/>
    <lineage>
        <taxon>Eukaryota</taxon>
        <taxon>Fungi</taxon>
        <taxon>Dikarya</taxon>
        <taxon>Ascomycota</taxon>
        <taxon>Pezizomycotina</taxon>
        <taxon>Dothideomycetes</taxon>
        <taxon>Pleosporomycetidae</taxon>
        <taxon>Pleosporales</taxon>
        <taxon>Pleosporineae</taxon>
        <taxon>Pleosporaceae</taxon>
        <taxon>Bipolaris</taxon>
    </lineage>
</organism>